<feature type="domain" description="Photolyase/cryptochrome alpha/beta" evidence="1">
    <location>
        <begin position="23"/>
        <end position="161"/>
    </location>
</feature>
<dbReference type="PROSITE" id="PS51645">
    <property type="entry name" value="PHR_CRY_ALPHA_BETA"/>
    <property type="match status" value="1"/>
</dbReference>
<dbReference type="SUPFAM" id="SSF52425">
    <property type="entry name" value="Cryptochrome/photolyase, N-terminal domain"/>
    <property type="match status" value="1"/>
</dbReference>
<keyword evidence="3" id="KW-1185">Reference proteome</keyword>
<evidence type="ECO:0000313" key="3">
    <source>
        <dbReference type="Proteomes" id="UP000215914"/>
    </source>
</evidence>
<protein>
    <submittedName>
        <fullName evidence="2">Putative DNA photolyase</fullName>
    </submittedName>
</protein>
<organism evidence="2 3">
    <name type="scientific">Helianthus annuus</name>
    <name type="common">Common sunflower</name>
    <dbReference type="NCBI Taxonomy" id="4232"/>
    <lineage>
        <taxon>Eukaryota</taxon>
        <taxon>Viridiplantae</taxon>
        <taxon>Streptophyta</taxon>
        <taxon>Embryophyta</taxon>
        <taxon>Tracheophyta</taxon>
        <taxon>Spermatophyta</taxon>
        <taxon>Magnoliopsida</taxon>
        <taxon>eudicotyledons</taxon>
        <taxon>Gunneridae</taxon>
        <taxon>Pentapetalae</taxon>
        <taxon>asterids</taxon>
        <taxon>campanulids</taxon>
        <taxon>Asterales</taxon>
        <taxon>Asteraceae</taxon>
        <taxon>Asteroideae</taxon>
        <taxon>Heliantheae alliance</taxon>
        <taxon>Heliantheae</taxon>
        <taxon>Helianthus</taxon>
    </lineage>
</organism>
<dbReference type="InterPro" id="IPR002081">
    <property type="entry name" value="Cryptochrome/DNA_photolyase_1"/>
</dbReference>
<name>A0A251U041_HELAN</name>
<dbReference type="InParanoid" id="A0A251U041"/>
<dbReference type="InterPro" id="IPR006050">
    <property type="entry name" value="DNA_photolyase_N"/>
</dbReference>
<gene>
    <name evidence="2" type="ORF">HannXRQ_Chr09g0274821</name>
</gene>
<dbReference type="Pfam" id="PF00875">
    <property type="entry name" value="DNA_photolyase"/>
    <property type="match status" value="1"/>
</dbReference>
<dbReference type="PANTHER" id="PTHR11455">
    <property type="entry name" value="CRYPTOCHROME"/>
    <property type="match status" value="1"/>
</dbReference>
<evidence type="ECO:0000259" key="1">
    <source>
        <dbReference type="PROSITE" id="PS51645"/>
    </source>
</evidence>
<dbReference type="PANTHER" id="PTHR11455:SF9">
    <property type="entry name" value="CRYPTOCHROME CIRCADIAN CLOCK 5 ISOFORM X1"/>
    <property type="match status" value="1"/>
</dbReference>
<dbReference type="InterPro" id="IPR014729">
    <property type="entry name" value="Rossmann-like_a/b/a_fold"/>
</dbReference>
<dbReference type="Gene3D" id="1.25.40.80">
    <property type="match status" value="1"/>
</dbReference>
<dbReference type="GO" id="GO:0016829">
    <property type="term" value="F:lyase activity"/>
    <property type="evidence" value="ECO:0007669"/>
    <property type="project" value="UniProtKB-KW"/>
</dbReference>
<dbReference type="EMBL" id="CM007898">
    <property type="protein sequence ID" value="OTG16748.1"/>
    <property type="molecule type" value="Genomic_DNA"/>
</dbReference>
<dbReference type="InterPro" id="IPR036155">
    <property type="entry name" value="Crypto/Photolyase_N_sf"/>
</dbReference>
<sequence length="244" mass="27317">MRLSSQTFTRFSPSSYPNMTSGSNSLMWFRKGLRIHDNPALEYAAKNSTHVYPLFVIDPHYMKPDPTAFSPGSNLAGLNRIRFLLESLVDLDSNLKKLGSRLLVLHGEPGEVLIRCLKEWDIKRLCFEYDTDPYYQALDAKVQSYALESGIEIFSPVSHTLFNPADIIQKNGGTPPMNCLSFSKIAGEPHWLSSSLSTTPSVIPPVGDVGNCEISEVPTVKQLGYDDIQEVMNHLYLKVVNLKH</sequence>
<evidence type="ECO:0000313" key="2">
    <source>
        <dbReference type="EMBL" id="OTG16748.1"/>
    </source>
</evidence>
<reference evidence="3" key="1">
    <citation type="journal article" date="2017" name="Nature">
        <title>The sunflower genome provides insights into oil metabolism, flowering and Asterid evolution.</title>
        <authorList>
            <person name="Badouin H."/>
            <person name="Gouzy J."/>
            <person name="Grassa C.J."/>
            <person name="Murat F."/>
            <person name="Staton S.E."/>
            <person name="Cottret L."/>
            <person name="Lelandais-Briere C."/>
            <person name="Owens G.L."/>
            <person name="Carrere S."/>
            <person name="Mayjonade B."/>
            <person name="Legrand L."/>
            <person name="Gill N."/>
            <person name="Kane N.C."/>
            <person name="Bowers J.E."/>
            <person name="Hubner S."/>
            <person name="Bellec A."/>
            <person name="Berard A."/>
            <person name="Berges H."/>
            <person name="Blanchet N."/>
            <person name="Boniface M.C."/>
            <person name="Brunel D."/>
            <person name="Catrice O."/>
            <person name="Chaidir N."/>
            <person name="Claudel C."/>
            <person name="Donnadieu C."/>
            <person name="Faraut T."/>
            <person name="Fievet G."/>
            <person name="Helmstetter N."/>
            <person name="King M."/>
            <person name="Knapp S.J."/>
            <person name="Lai Z."/>
            <person name="Le Paslier M.C."/>
            <person name="Lippi Y."/>
            <person name="Lorenzon L."/>
            <person name="Mandel J.R."/>
            <person name="Marage G."/>
            <person name="Marchand G."/>
            <person name="Marquand E."/>
            <person name="Bret-Mestries E."/>
            <person name="Morien E."/>
            <person name="Nambeesan S."/>
            <person name="Nguyen T."/>
            <person name="Pegot-Espagnet P."/>
            <person name="Pouilly N."/>
            <person name="Raftis F."/>
            <person name="Sallet E."/>
            <person name="Schiex T."/>
            <person name="Thomas J."/>
            <person name="Vandecasteele C."/>
            <person name="Vares D."/>
            <person name="Vear F."/>
            <person name="Vautrin S."/>
            <person name="Crespi M."/>
            <person name="Mangin B."/>
            <person name="Burke J.M."/>
            <person name="Salse J."/>
            <person name="Munos S."/>
            <person name="Vincourt P."/>
            <person name="Rieseberg L.H."/>
            <person name="Langlade N.B."/>
        </authorList>
    </citation>
    <scope>NUCLEOTIDE SEQUENCE [LARGE SCALE GENOMIC DNA]</scope>
    <source>
        <strain evidence="3">cv. SF193</strain>
    </source>
</reference>
<dbReference type="Gene3D" id="3.40.50.620">
    <property type="entry name" value="HUPs"/>
    <property type="match status" value="1"/>
</dbReference>
<accession>A0A251U041</accession>
<dbReference type="Proteomes" id="UP000215914">
    <property type="component" value="Chromosome 9"/>
</dbReference>
<dbReference type="OMA" id="KTHASHT"/>
<proteinExistence type="predicted"/>
<dbReference type="STRING" id="4232.A0A251U041"/>
<dbReference type="AlphaFoldDB" id="A0A251U041"/>
<keyword evidence="2" id="KW-0456">Lyase</keyword>